<dbReference type="Proteomes" id="UP001596978">
    <property type="component" value="Unassembled WGS sequence"/>
</dbReference>
<reference evidence="2" key="1">
    <citation type="journal article" date="2019" name="Int. J. Syst. Evol. Microbiol.">
        <title>The Global Catalogue of Microorganisms (GCM) 10K type strain sequencing project: providing services to taxonomists for standard genome sequencing and annotation.</title>
        <authorList>
            <consortium name="The Broad Institute Genomics Platform"/>
            <consortium name="The Broad Institute Genome Sequencing Center for Infectious Disease"/>
            <person name="Wu L."/>
            <person name="Ma J."/>
        </authorList>
    </citation>
    <scope>NUCLEOTIDE SEQUENCE [LARGE SCALE GENOMIC DNA]</scope>
    <source>
        <strain evidence="2">CCUG 62952</strain>
    </source>
</reference>
<evidence type="ECO:0000313" key="2">
    <source>
        <dbReference type="Proteomes" id="UP001596978"/>
    </source>
</evidence>
<dbReference type="Pfam" id="PF13366">
    <property type="entry name" value="PDDEXK_3"/>
    <property type="match status" value="1"/>
</dbReference>
<evidence type="ECO:0000313" key="1">
    <source>
        <dbReference type="EMBL" id="MFD0863506.1"/>
    </source>
</evidence>
<sequence length="126" mass="14844">MVKEGLLYREESYKVIGTLFEVHNNLGGGFLEVVYKDALEYEFKRQKIPFERERQYTITYKDIILPHVFFADFVVFDKIVLEVKAVFDIHDSHVAQTINYLKVSSNRVGILANFGTDKLDYRRLIF</sequence>
<protein>
    <submittedName>
        <fullName evidence="1">GxxExxY protein</fullName>
    </submittedName>
</protein>
<dbReference type="NCBIfam" id="TIGR04256">
    <property type="entry name" value="GxxExxY"/>
    <property type="match status" value="1"/>
</dbReference>
<name>A0ABW3D3D4_9FLAO</name>
<gene>
    <name evidence="1" type="ORF">ACFQ1M_14920</name>
</gene>
<dbReference type="RefSeq" id="WP_386409610.1">
    <property type="nucleotide sequence ID" value="NZ_JBHTJH010000017.1"/>
</dbReference>
<proteinExistence type="predicted"/>
<dbReference type="EMBL" id="JBHTJH010000017">
    <property type="protein sequence ID" value="MFD0863506.1"/>
    <property type="molecule type" value="Genomic_DNA"/>
</dbReference>
<comment type="caution">
    <text evidence="1">The sequence shown here is derived from an EMBL/GenBank/DDBJ whole genome shotgun (WGS) entry which is preliminary data.</text>
</comment>
<accession>A0ABW3D3D4</accession>
<dbReference type="InterPro" id="IPR026350">
    <property type="entry name" value="GxxExxY"/>
</dbReference>
<organism evidence="1 2">
    <name type="scientific">Sungkyunkwania multivorans</name>
    <dbReference type="NCBI Taxonomy" id="1173618"/>
    <lineage>
        <taxon>Bacteria</taxon>
        <taxon>Pseudomonadati</taxon>
        <taxon>Bacteroidota</taxon>
        <taxon>Flavobacteriia</taxon>
        <taxon>Flavobacteriales</taxon>
        <taxon>Flavobacteriaceae</taxon>
        <taxon>Sungkyunkwania</taxon>
    </lineage>
</organism>
<keyword evidence="2" id="KW-1185">Reference proteome</keyword>